<accession>A0AAF0DF20</accession>
<protein>
    <submittedName>
        <fullName evidence="2">Uncharacterized protein</fullName>
    </submittedName>
</protein>
<sequence length="126" mass="13830">MESLNHRNPTCRNGDSGYSDTQIPAAVPSVKATTTNVIYDILLSAPEMRVQDHLYNEIASALDTPPGRGWADQTLLHRVIFLNSAVQRKVLPKISITLPSGQHLPQGTWLGVPTVGVHVSSIKKWH</sequence>
<name>A0AAF0DF20_9EURO</name>
<reference evidence="2" key="1">
    <citation type="submission" date="2023-03" db="EMBL/GenBank/DDBJ databases">
        <title>Emydomyces testavorans Genome Sequence.</title>
        <authorList>
            <person name="Hoyer L."/>
        </authorList>
    </citation>
    <scope>NUCLEOTIDE SEQUENCE</scope>
    <source>
        <strain evidence="2">16-2883</strain>
    </source>
</reference>
<evidence type="ECO:0000256" key="1">
    <source>
        <dbReference type="SAM" id="MobiDB-lite"/>
    </source>
</evidence>
<gene>
    <name evidence="2" type="ORF">PRK78_002418</name>
</gene>
<evidence type="ECO:0000313" key="3">
    <source>
        <dbReference type="Proteomes" id="UP001219355"/>
    </source>
</evidence>
<proteinExistence type="predicted"/>
<dbReference type="Proteomes" id="UP001219355">
    <property type="component" value="Chromosome 1"/>
</dbReference>
<dbReference type="AlphaFoldDB" id="A0AAF0DF20"/>
<feature type="region of interest" description="Disordered" evidence="1">
    <location>
        <begin position="1"/>
        <end position="20"/>
    </location>
</feature>
<dbReference type="EMBL" id="CP120627">
    <property type="protein sequence ID" value="WEW56959.1"/>
    <property type="molecule type" value="Genomic_DNA"/>
</dbReference>
<evidence type="ECO:0000313" key="2">
    <source>
        <dbReference type="EMBL" id="WEW56959.1"/>
    </source>
</evidence>
<organism evidence="2 3">
    <name type="scientific">Emydomyces testavorans</name>
    <dbReference type="NCBI Taxonomy" id="2070801"/>
    <lineage>
        <taxon>Eukaryota</taxon>
        <taxon>Fungi</taxon>
        <taxon>Dikarya</taxon>
        <taxon>Ascomycota</taxon>
        <taxon>Pezizomycotina</taxon>
        <taxon>Eurotiomycetes</taxon>
        <taxon>Eurotiomycetidae</taxon>
        <taxon>Onygenales</taxon>
        <taxon>Nannizziopsiaceae</taxon>
        <taxon>Emydomyces</taxon>
    </lineage>
</organism>
<keyword evidence="3" id="KW-1185">Reference proteome</keyword>